<dbReference type="OrthoDB" id="3436at2"/>
<dbReference type="PANTHER" id="PTHR45436:SF5">
    <property type="entry name" value="SENSOR HISTIDINE KINASE TRCS"/>
    <property type="match status" value="1"/>
</dbReference>
<comment type="caution">
    <text evidence="17">The sequence shown here is derived from an EMBL/GenBank/DDBJ whole genome shotgun (WGS) entry which is preliminary data.</text>
</comment>
<dbReference type="GO" id="GO:0005524">
    <property type="term" value="F:ATP binding"/>
    <property type="evidence" value="ECO:0007669"/>
    <property type="project" value="UniProtKB-KW"/>
</dbReference>
<dbReference type="STRING" id="1157490.EL26_03115"/>
<dbReference type="GO" id="GO:0005886">
    <property type="term" value="C:plasma membrane"/>
    <property type="evidence" value="ECO:0007669"/>
    <property type="project" value="UniProtKB-SubCell"/>
</dbReference>
<evidence type="ECO:0000256" key="11">
    <source>
        <dbReference type="ARBA" id="ARBA00022989"/>
    </source>
</evidence>
<dbReference type="CDD" id="cd00082">
    <property type="entry name" value="HisKA"/>
    <property type="match status" value="1"/>
</dbReference>
<keyword evidence="13 14" id="KW-0472">Membrane</keyword>
<dbReference type="Pfam" id="PF00672">
    <property type="entry name" value="HAMP"/>
    <property type="match status" value="1"/>
</dbReference>
<dbReference type="PROSITE" id="PS50885">
    <property type="entry name" value="HAMP"/>
    <property type="match status" value="1"/>
</dbReference>
<dbReference type="InterPro" id="IPR050428">
    <property type="entry name" value="TCS_sensor_his_kinase"/>
</dbReference>
<dbReference type="SMART" id="SM00387">
    <property type="entry name" value="HATPase_c"/>
    <property type="match status" value="1"/>
</dbReference>
<organism evidence="17 18">
    <name type="scientific">Tumebacillus flagellatus</name>
    <dbReference type="NCBI Taxonomy" id="1157490"/>
    <lineage>
        <taxon>Bacteria</taxon>
        <taxon>Bacillati</taxon>
        <taxon>Bacillota</taxon>
        <taxon>Bacilli</taxon>
        <taxon>Bacillales</taxon>
        <taxon>Alicyclobacillaceae</taxon>
        <taxon>Tumebacillus</taxon>
    </lineage>
</organism>
<keyword evidence="5" id="KW-0597">Phosphoprotein</keyword>
<dbReference type="AlphaFoldDB" id="A0A074LV56"/>
<dbReference type="PANTHER" id="PTHR45436">
    <property type="entry name" value="SENSOR HISTIDINE KINASE YKOH"/>
    <property type="match status" value="1"/>
</dbReference>
<sequence length="468" mass="51557">MTRRSSIRQKLILSYLLIAVVALSVGGVLFYALVKQAITDEAFRSLQYEAGTFLNTIDLTTGNDDQSQLAKKASRLRIQFATRTMSLAVVIVNQKTGRVEATNVEGLQVGDLFPVSLAGIDNDGSDNDTLQSVQQVGNNQYLIHAMNMPQAQYKGLDAVFLTPLENVRLVTKDLIQSLLKGFLITSVVVMVLGLWLSRSLAKPIRLLQNQMSRLAKRDFSPPPIVQTGDELEDVSRTFASMVEELKRYDQGQRRFLQNASHELKTPLMAIQGYAEGIKDGIFTGEEANTGLEVISQEAVRLKKLVDELIYLSKLETLEDSFRPVDLEFTSLVEDSVARVNSLALQKGVVIDVLGEGEYRVHADGDKLMQTMINLLSNGVRHARSHVTVTLRQDGGQLIVSVHDDGEGFVNPDQDQQQIFARFYKGDKGDTGLGLAIVKAIVDQSGGTITARNHERGGAELILSLPMIN</sequence>
<comment type="subcellular location">
    <subcellularLocation>
        <location evidence="2">Cell membrane</location>
        <topology evidence="2">Multi-pass membrane protein</topology>
    </subcellularLocation>
</comment>
<keyword evidence="4" id="KW-1003">Cell membrane</keyword>
<dbReference type="SUPFAM" id="SSF158472">
    <property type="entry name" value="HAMP domain-like"/>
    <property type="match status" value="1"/>
</dbReference>
<evidence type="ECO:0000259" key="15">
    <source>
        <dbReference type="PROSITE" id="PS50109"/>
    </source>
</evidence>
<keyword evidence="7 14" id="KW-0812">Transmembrane</keyword>
<dbReference type="InterPro" id="IPR003594">
    <property type="entry name" value="HATPase_dom"/>
</dbReference>
<dbReference type="eggNOG" id="COG2205">
    <property type="taxonomic scope" value="Bacteria"/>
</dbReference>
<dbReference type="SUPFAM" id="SSF47384">
    <property type="entry name" value="Homodimeric domain of signal transducing histidine kinase"/>
    <property type="match status" value="1"/>
</dbReference>
<dbReference type="InterPro" id="IPR036890">
    <property type="entry name" value="HATPase_C_sf"/>
</dbReference>
<dbReference type="Pfam" id="PF02518">
    <property type="entry name" value="HATPase_c"/>
    <property type="match status" value="1"/>
</dbReference>
<keyword evidence="10" id="KW-0067">ATP-binding</keyword>
<gene>
    <name evidence="17" type="ORF">EL26_03115</name>
</gene>
<keyword evidence="8" id="KW-0547">Nucleotide-binding</keyword>
<evidence type="ECO:0000256" key="7">
    <source>
        <dbReference type="ARBA" id="ARBA00022692"/>
    </source>
</evidence>
<evidence type="ECO:0000256" key="13">
    <source>
        <dbReference type="ARBA" id="ARBA00023136"/>
    </source>
</evidence>
<keyword evidence="9" id="KW-0418">Kinase</keyword>
<dbReference type="EC" id="2.7.13.3" evidence="3"/>
<keyword evidence="11 14" id="KW-1133">Transmembrane helix</keyword>
<dbReference type="InterPro" id="IPR004358">
    <property type="entry name" value="Sig_transdc_His_kin-like_C"/>
</dbReference>
<dbReference type="Gene3D" id="3.30.565.10">
    <property type="entry name" value="Histidine kinase-like ATPase, C-terminal domain"/>
    <property type="match status" value="1"/>
</dbReference>
<dbReference type="Pfam" id="PF00512">
    <property type="entry name" value="HisKA"/>
    <property type="match status" value="1"/>
</dbReference>
<dbReference type="GO" id="GO:0000155">
    <property type="term" value="F:phosphorelay sensor kinase activity"/>
    <property type="evidence" value="ECO:0007669"/>
    <property type="project" value="InterPro"/>
</dbReference>
<evidence type="ECO:0000256" key="5">
    <source>
        <dbReference type="ARBA" id="ARBA00022553"/>
    </source>
</evidence>
<keyword evidence="6" id="KW-0808">Transferase</keyword>
<evidence type="ECO:0000259" key="16">
    <source>
        <dbReference type="PROSITE" id="PS50885"/>
    </source>
</evidence>
<dbReference type="RefSeq" id="WP_052035922.1">
    <property type="nucleotide sequence ID" value="NZ_JMIR01000003.1"/>
</dbReference>
<dbReference type="CDD" id="cd06225">
    <property type="entry name" value="HAMP"/>
    <property type="match status" value="1"/>
</dbReference>
<evidence type="ECO:0000256" key="9">
    <source>
        <dbReference type="ARBA" id="ARBA00022777"/>
    </source>
</evidence>
<evidence type="ECO:0000256" key="2">
    <source>
        <dbReference type="ARBA" id="ARBA00004651"/>
    </source>
</evidence>
<evidence type="ECO:0000256" key="10">
    <source>
        <dbReference type="ARBA" id="ARBA00022840"/>
    </source>
</evidence>
<feature type="domain" description="Histidine kinase" evidence="15">
    <location>
        <begin position="258"/>
        <end position="468"/>
    </location>
</feature>
<evidence type="ECO:0000256" key="1">
    <source>
        <dbReference type="ARBA" id="ARBA00000085"/>
    </source>
</evidence>
<name>A0A074LV56_9BACL</name>
<dbReference type="Proteomes" id="UP000027931">
    <property type="component" value="Unassembled WGS sequence"/>
</dbReference>
<evidence type="ECO:0000313" key="18">
    <source>
        <dbReference type="Proteomes" id="UP000027931"/>
    </source>
</evidence>
<feature type="domain" description="HAMP" evidence="16">
    <location>
        <begin position="198"/>
        <end position="250"/>
    </location>
</feature>
<dbReference type="SMART" id="SM00388">
    <property type="entry name" value="HisKA"/>
    <property type="match status" value="1"/>
</dbReference>
<dbReference type="Gene3D" id="6.10.340.10">
    <property type="match status" value="1"/>
</dbReference>
<reference evidence="17 18" key="1">
    <citation type="journal article" date="2013" name="Int. J. Syst. Evol. Microbiol.">
        <title>Tumebacillus flagellatus sp. nov., an alpha-amylase/pullulanase-producing bacterium isolated from cassava wastewater.</title>
        <authorList>
            <person name="Wang Q."/>
            <person name="Xie N."/>
            <person name="Qin Y."/>
            <person name="Shen N."/>
            <person name="Zhu J."/>
            <person name="Mi H."/>
            <person name="Huang R."/>
        </authorList>
    </citation>
    <scope>NUCLEOTIDE SEQUENCE [LARGE SCALE GENOMIC DNA]</scope>
    <source>
        <strain evidence="17 18">GST4</strain>
    </source>
</reference>
<evidence type="ECO:0000256" key="3">
    <source>
        <dbReference type="ARBA" id="ARBA00012438"/>
    </source>
</evidence>
<dbReference type="InterPro" id="IPR003660">
    <property type="entry name" value="HAMP_dom"/>
</dbReference>
<dbReference type="InterPro" id="IPR036097">
    <property type="entry name" value="HisK_dim/P_sf"/>
</dbReference>
<evidence type="ECO:0000256" key="6">
    <source>
        <dbReference type="ARBA" id="ARBA00022679"/>
    </source>
</evidence>
<comment type="catalytic activity">
    <reaction evidence="1">
        <text>ATP + protein L-histidine = ADP + protein N-phospho-L-histidine.</text>
        <dbReference type="EC" id="2.7.13.3"/>
    </reaction>
</comment>
<dbReference type="PROSITE" id="PS50109">
    <property type="entry name" value="HIS_KIN"/>
    <property type="match status" value="1"/>
</dbReference>
<accession>A0A074LV56</accession>
<dbReference type="SUPFAM" id="SSF55874">
    <property type="entry name" value="ATPase domain of HSP90 chaperone/DNA topoisomerase II/histidine kinase"/>
    <property type="match status" value="1"/>
</dbReference>
<dbReference type="EMBL" id="JMIR01000003">
    <property type="protein sequence ID" value="KEO84525.1"/>
    <property type="molecule type" value="Genomic_DNA"/>
</dbReference>
<evidence type="ECO:0000256" key="8">
    <source>
        <dbReference type="ARBA" id="ARBA00022741"/>
    </source>
</evidence>
<feature type="transmembrane region" description="Helical" evidence="14">
    <location>
        <begin position="12"/>
        <end position="34"/>
    </location>
</feature>
<dbReference type="Gene3D" id="1.10.287.130">
    <property type="match status" value="1"/>
</dbReference>
<evidence type="ECO:0000256" key="12">
    <source>
        <dbReference type="ARBA" id="ARBA00023012"/>
    </source>
</evidence>
<evidence type="ECO:0000256" key="4">
    <source>
        <dbReference type="ARBA" id="ARBA00022475"/>
    </source>
</evidence>
<dbReference type="InterPro" id="IPR005467">
    <property type="entry name" value="His_kinase_dom"/>
</dbReference>
<evidence type="ECO:0000313" key="17">
    <source>
        <dbReference type="EMBL" id="KEO84525.1"/>
    </source>
</evidence>
<proteinExistence type="predicted"/>
<dbReference type="FunFam" id="1.10.287.130:FF:000001">
    <property type="entry name" value="Two-component sensor histidine kinase"/>
    <property type="match status" value="1"/>
</dbReference>
<dbReference type="SMART" id="SM00304">
    <property type="entry name" value="HAMP"/>
    <property type="match status" value="1"/>
</dbReference>
<keyword evidence="18" id="KW-1185">Reference proteome</keyword>
<protein>
    <recommendedName>
        <fullName evidence="3">histidine kinase</fullName>
        <ecNumber evidence="3">2.7.13.3</ecNumber>
    </recommendedName>
</protein>
<evidence type="ECO:0000256" key="14">
    <source>
        <dbReference type="SAM" id="Phobius"/>
    </source>
</evidence>
<dbReference type="InterPro" id="IPR003661">
    <property type="entry name" value="HisK_dim/P_dom"/>
</dbReference>
<keyword evidence="12" id="KW-0902">Two-component regulatory system</keyword>
<dbReference type="PRINTS" id="PR00344">
    <property type="entry name" value="BCTRLSENSOR"/>
</dbReference>